<gene>
    <name evidence="7" type="ORF">PG991_007733</name>
</gene>
<keyword evidence="8" id="KW-1185">Reference proteome</keyword>
<keyword evidence="3" id="KW-0408">Iron</keyword>
<keyword evidence="4" id="KW-0175">Coiled coil</keyword>
<feature type="coiled-coil region" evidence="4">
    <location>
        <begin position="352"/>
        <end position="418"/>
    </location>
</feature>
<dbReference type="Gene3D" id="1.10.630.10">
    <property type="entry name" value="Cytochrome P450"/>
    <property type="match status" value="1"/>
</dbReference>
<accession>A0ABR1RWB7</accession>
<dbReference type="InterPro" id="IPR002401">
    <property type="entry name" value="Cyt_P450_E_grp-I"/>
</dbReference>
<evidence type="ECO:0000256" key="1">
    <source>
        <dbReference type="ARBA" id="ARBA00022617"/>
    </source>
</evidence>
<dbReference type="InterPro" id="IPR036397">
    <property type="entry name" value="RNaseH_sf"/>
</dbReference>
<feature type="compositionally biased region" description="Acidic residues" evidence="5">
    <location>
        <begin position="458"/>
        <end position="479"/>
    </location>
</feature>
<reference evidence="7 8" key="1">
    <citation type="submission" date="2023-01" db="EMBL/GenBank/DDBJ databases">
        <title>Analysis of 21 Apiospora genomes using comparative genomics revels a genus with tremendous synthesis potential of carbohydrate active enzymes and secondary metabolites.</title>
        <authorList>
            <person name="Sorensen T."/>
        </authorList>
    </citation>
    <scope>NUCLEOTIDE SEQUENCE [LARGE SCALE GENOMIC DNA]</scope>
    <source>
        <strain evidence="7 8">CBS 20057</strain>
    </source>
</reference>
<dbReference type="PANTHER" id="PTHR24305:SF222">
    <property type="entry name" value="CYTOCHROME P450 MONOOXYGENASE STCS"/>
    <property type="match status" value="1"/>
</dbReference>
<feature type="region of interest" description="Disordered" evidence="5">
    <location>
        <begin position="430"/>
        <end position="489"/>
    </location>
</feature>
<evidence type="ECO:0000256" key="5">
    <source>
        <dbReference type="SAM" id="MobiDB-lite"/>
    </source>
</evidence>
<dbReference type="PROSITE" id="PS50879">
    <property type="entry name" value="RNASE_H_1"/>
    <property type="match status" value="1"/>
</dbReference>
<name>A0ABR1RWB7_9PEZI</name>
<dbReference type="CDD" id="cd11051">
    <property type="entry name" value="CYP59-like"/>
    <property type="match status" value="1"/>
</dbReference>
<dbReference type="InterPro" id="IPR036396">
    <property type="entry name" value="Cyt_P450_sf"/>
</dbReference>
<feature type="region of interest" description="Disordered" evidence="5">
    <location>
        <begin position="1001"/>
        <end position="1034"/>
    </location>
</feature>
<evidence type="ECO:0000256" key="4">
    <source>
        <dbReference type="SAM" id="Coils"/>
    </source>
</evidence>
<evidence type="ECO:0000259" key="6">
    <source>
        <dbReference type="PROSITE" id="PS50879"/>
    </source>
</evidence>
<sequence length="1123" mass="125036">MAEAYAGNHSEWVKSFYLGDFPNPAFVDLGNGNVQKNKTRILPIQICKAEQNAIFGRRLVLFTDSSYELVTGISGAAVVYRRFYDLESTEAESSVPAAWEDEAYGYFGGPANRGFEEIALGAALGVVHREAEDLFAKPHCEADGKREPLRVYVFADSRDAIGNLQKISTNETKLKLMSDAHILQLTKSWRSVQPLLKEGKVRLEIHWLKGHNGVEGNMRADKLAQQARLTATRFAMACRSPLGSELGCDMVSLKDMEQELLLAKSAAKRCGSSLQQPGSGINELEKGKEVAQQDALGQIRKLFNDFFNETRENSEKLNKLAFDELRKELPKLRKESPQQEGRKSQKNNLAAYDELRTEISKLSLQQEAQNAQAESMMMALEEATGEWRDSLAAQSREIKAMRKEGEELLRTLRDETREAVKTMVQALASGVKETGNEPDGEGQSDATSPTSALRSDNEGEVPVEEADVTTDAAQPDDEVTSCASSGGSGETVKTAFKFAVISIEQDDIESEDHVGIEEEDQDVIMSSTSTEVAEATDLVTESGRPDDTTNSCALAVAALAIVATYLYRRLHHMRLVAHAHLPQHPSSLLWGHLKLFDEFIKRGITNRHPDMVLSEMNRALGDPPVMMVDNWPVFPKMVVIRSHEVAEQVARPSSHFPYSVLKSGSVERIMTLIGSKSILFKQNEEWKDVRKRFNPGFAPKHLMSLLPVLVDKAGPFVKLLDSFVQTGESFSLDEITTNLTFDVIGAVTMGEDMEAQNKDPAHQGELIRNFKAVIKTFADSKLQPPGWMTPFVHAKRLVLGRRNTQLLEEIVRRSFESRRTATDQLSQDKQTPDKSRSVLALSLQEVETLTPKIMEETCDQLKTFLFAGHDTTSTTIIWAIYELTRTPHALQRVYEELDSLFGLEEGGAGDPEVVRRKLLEPGNGEDIVRRMTYIGAVIKEVLRLYPPASTVRAVPPGTGFVVSTSQDDEYNLDGTWVYLNHYMIHRDRAVFGETADEFVPERWLPPGEERGTWSNSNGKGSDSDWSGSGSTPSSAWRAFERGPRNCIGQELANIEARVILAFVARRYDFAKVGLGELDLDNSGRPVLDDQGRYYKVQSELYNITGRPVDGMMMRVGLSPGENR</sequence>
<dbReference type="InterPro" id="IPR001128">
    <property type="entry name" value="Cyt_P450"/>
</dbReference>
<keyword evidence="2" id="KW-0479">Metal-binding</keyword>
<evidence type="ECO:0000313" key="7">
    <source>
        <dbReference type="EMBL" id="KAK8018543.1"/>
    </source>
</evidence>
<organism evidence="7 8">
    <name type="scientific">Apiospora marii</name>
    <dbReference type="NCBI Taxonomy" id="335849"/>
    <lineage>
        <taxon>Eukaryota</taxon>
        <taxon>Fungi</taxon>
        <taxon>Dikarya</taxon>
        <taxon>Ascomycota</taxon>
        <taxon>Pezizomycotina</taxon>
        <taxon>Sordariomycetes</taxon>
        <taxon>Xylariomycetidae</taxon>
        <taxon>Amphisphaeriales</taxon>
        <taxon>Apiosporaceae</taxon>
        <taxon>Apiospora</taxon>
    </lineage>
</organism>
<dbReference type="InterPro" id="IPR012337">
    <property type="entry name" value="RNaseH-like_sf"/>
</dbReference>
<dbReference type="SUPFAM" id="SSF48264">
    <property type="entry name" value="Cytochrome P450"/>
    <property type="match status" value="1"/>
</dbReference>
<dbReference type="InterPro" id="IPR002156">
    <property type="entry name" value="RNaseH_domain"/>
</dbReference>
<comment type="caution">
    <text evidence="7">The sequence shown here is derived from an EMBL/GenBank/DDBJ whole genome shotgun (WGS) entry which is preliminary data.</text>
</comment>
<evidence type="ECO:0000256" key="3">
    <source>
        <dbReference type="ARBA" id="ARBA00023004"/>
    </source>
</evidence>
<keyword evidence="1" id="KW-0349">Heme</keyword>
<proteinExistence type="predicted"/>
<evidence type="ECO:0000256" key="2">
    <source>
        <dbReference type="ARBA" id="ARBA00022723"/>
    </source>
</evidence>
<dbReference type="PRINTS" id="PR00385">
    <property type="entry name" value="P450"/>
</dbReference>
<feature type="compositionally biased region" description="Low complexity" evidence="5">
    <location>
        <begin position="1013"/>
        <end position="1034"/>
    </location>
</feature>
<dbReference type="Pfam" id="PF00075">
    <property type="entry name" value="RNase_H"/>
    <property type="match status" value="1"/>
</dbReference>
<dbReference type="SUPFAM" id="SSF53098">
    <property type="entry name" value="Ribonuclease H-like"/>
    <property type="match status" value="1"/>
</dbReference>
<dbReference type="PRINTS" id="PR00463">
    <property type="entry name" value="EP450I"/>
</dbReference>
<evidence type="ECO:0000313" key="8">
    <source>
        <dbReference type="Proteomes" id="UP001396898"/>
    </source>
</evidence>
<dbReference type="Gene3D" id="3.30.420.10">
    <property type="entry name" value="Ribonuclease H-like superfamily/Ribonuclease H"/>
    <property type="match status" value="1"/>
</dbReference>
<dbReference type="Proteomes" id="UP001396898">
    <property type="component" value="Unassembled WGS sequence"/>
</dbReference>
<dbReference type="Pfam" id="PF00067">
    <property type="entry name" value="p450"/>
    <property type="match status" value="1"/>
</dbReference>
<dbReference type="EMBL" id="JAQQWI010000010">
    <property type="protein sequence ID" value="KAK8018543.1"/>
    <property type="molecule type" value="Genomic_DNA"/>
</dbReference>
<feature type="domain" description="RNase H type-1" evidence="6">
    <location>
        <begin position="55"/>
        <end position="229"/>
    </location>
</feature>
<feature type="compositionally biased region" description="Polar residues" evidence="5">
    <location>
        <begin position="444"/>
        <end position="454"/>
    </location>
</feature>
<dbReference type="PANTHER" id="PTHR24305">
    <property type="entry name" value="CYTOCHROME P450"/>
    <property type="match status" value="1"/>
</dbReference>
<protein>
    <submittedName>
        <fullName evidence="7">Cytochrome P450</fullName>
    </submittedName>
</protein>
<dbReference type="InterPro" id="IPR050121">
    <property type="entry name" value="Cytochrome_P450_monoxygenase"/>
</dbReference>